<keyword evidence="2" id="KW-1185">Reference proteome</keyword>
<evidence type="ECO:0000313" key="2">
    <source>
        <dbReference type="Proteomes" id="UP000887159"/>
    </source>
</evidence>
<name>A0A8X6RD19_TRICX</name>
<dbReference type="Proteomes" id="UP000887159">
    <property type="component" value="Unassembled WGS sequence"/>
</dbReference>
<sequence length="78" mass="9251">MGLFAARPVDARTVRREPPSQYGGYEPRHVTERVHVQIPSKAWLYLIREKSGFRLYWIPVSDEKQRTPSVVCWDHHVY</sequence>
<evidence type="ECO:0000313" key="1">
    <source>
        <dbReference type="EMBL" id="GFX87387.1"/>
    </source>
</evidence>
<comment type="caution">
    <text evidence="1">The sequence shown here is derived from an EMBL/GenBank/DDBJ whole genome shotgun (WGS) entry which is preliminary data.</text>
</comment>
<proteinExistence type="predicted"/>
<dbReference type="EMBL" id="BMAU01021033">
    <property type="protein sequence ID" value="GFX87387.1"/>
    <property type="molecule type" value="Genomic_DNA"/>
</dbReference>
<reference evidence="1" key="1">
    <citation type="submission" date="2020-08" db="EMBL/GenBank/DDBJ databases">
        <title>Multicomponent nature underlies the extraordinary mechanical properties of spider dragline silk.</title>
        <authorList>
            <person name="Kono N."/>
            <person name="Nakamura H."/>
            <person name="Mori M."/>
            <person name="Yoshida Y."/>
            <person name="Ohtoshi R."/>
            <person name="Malay A.D."/>
            <person name="Moran D.A.P."/>
            <person name="Tomita M."/>
            <person name="Numata K."/>
            <person name="Arakawa K."/>
        </authorList>
    </citation>
    <scope>NUCLEOTIDE SEQUENCE</scope>
</reference>
<dbReference type="AlphaFoldDB" id="A0A8X6RD19"/>
<accession>A0A8X6RD19</accession>
<organism evidence="1 2">
    <name type="scientific">Trichonephila clavipes</name>
    <name type="common">Golden silk orbweaver</name>
    <name type="synonym">Nephila clavipes</name>
    <dbReference type="NCBI Taxonomy" id="2585209"/>
    <lineage>
        <taxon>Eukaryota</taxon>
        <taxon>Metazoa</taxon>
        <taxon>Ecdysozoa</taxon>
        <taxon>Arthropoda</taxon>
        <taxon>Chelicerata</taxon>
        <taxon>Arachnida</taxon>
        <taxon>Araneae</taxon>
        <taxon>Araneomorphae</taxon>
        <taxon>Entelegynae</taxon>
        <taxon>Araneoidea</taxon>
        <taxon>Nephilidae</taxon>
        <taxon>Trichonephila</taxon>
    </lineage>
</organism>
<protein>
    <submittedName>
        <fullName evidence="1">Uncharacterized protein</fullName>
    </submittedName>
</protein>
<gene>
    <name evidence="1" type="ORF">TNCV_3369561</name>
</gene>